<evidence type="ECO:0000313" key="1">
    <source>
        <dbReference type="EMBL" id="MBY14741.1"/>
    </source>
</evidence>
<sequence>MMHDKKRDPERQPTAESILETWQSRWNSSEKGRWTHTLIPNIGPWINRRHGETDFHITQALSGHGCFAADLKRFGKLRSSECWFCGDPSDDAEHTLFKCDAWHQKRGQAEMATNTDFNAGNLVQTMLASKENWDIIADMVRGIMKSKETEERRRQALLPDPII</sequence>
<organism evidence="1">
    <name type="scientific">Schizaphis graminum</name>
    <name type="common">Green bug aphid</name>
    <dbReference type="NCBI Taxonomy" id="13262"/>
    <lineage>
        <taxon>Eukaryota</taxon>
        <taxon>Metazoa</taxon>
        <taxon>Ecdysozoa</taxon>
        <taxon>Arthropoda</taxon>
        <taxon>Hexapoda</taxon>
        <taxon>Insecta</taxon>
        <taxon>Pterygota</taxon>
        <taxon>Neoptera</taxon>
        <taxon>Paraneoptera</taxon>
        <taxon>Hemiptera</taxon>
        <taxon>Sternorrhyncha</taxon>
        <taxon>Aphidomorpha</taxon>
        <taxon>Aphidoidea</taxon>
        <taxon>Aphididae</taxon>
        <taxon>Aphidini</taxon>
        <taxon>Schizaphis</taxon>
    </lineage>
</organism>
<dbReference type="AlphaFoldDB" id="A0A2S2NBZ8"/>
<proteinExistence type="predicted"/>
<name>A0A2S2NBZ8_SCHGA</name>
<protein>
    <submittedName>
        <fullName evidence="1">Retrovirus-related Pol polyprotein from type-1 retrotransposable element R1 2</fullName>
    </submittedName>
</protein>
<reference evidence="1" key="1">
    <citation type="submission" date="2018-04" db="EMBL/GenBank/DDBJ databases">
        <title>Transcriptome of Schizaphis graminum biotype I.</title>
        <authorList>
            <person name="Scully E.D."/>
            <person name="Geib S.M."/>
            <person name="Palmer N.A."/>
            <person name="Koch K."/>
            <person name="Bradshaw J."/>
            <person name="Heng-Moss T."/>
            <person name="Sarath G."/>
        </authorList>
    </citation>
    <scope>NUCLEOTIDE SEQUENCE</scope>
</reference>
<gene>
    <name evidence="1" type="primary">PO12_3</name>
    <name evidence="1" type="ORF">g.123983</name>
</gene>
<dbReference type="EMBL" id="GGMR01002122">
    <property type="protein sequence ID" value="MBY14741.1"/>
    <property type="molecule type" value="Transcribed_RNA"/>
</dbReference>
<accession>A0A2S2NBZ8</accession>